<dbReference type="EMBL" id="QGML01000879">
    <property type="protein sequence ID" value="TVY90402.1"/>
    <property type="molecule type" value="Genomic_DNA"/>
</dbReference>
<dbReference type="InterPro" id="IPR030400">
    <property type="entry name" value="Sedolisin_dom"/>
</dbReference>
<comment type="catalytic activity">
    <reaction evidence="1">
        <text>Release of an N-terminal tripeptide from a polypeptide.</text>
        <dbReference type="EC" id="3.4.14.10"/>
    </reaction>
</comment>
<feature type="binding site" evidence="15">
    <location>
        <position position="613"/>
    </location>
    <ligand>
        <name>Ca(2+)</name>
        <dbReference type="ChEBI" id="CHEBI:29108"/>
    </ligand>
</feature>
<evidence type="ECO:0000259" key="17">
    <source>
        <dbReference type="PROSITE" id="PS51695"/>
    </source>
</evidence>
<comment type="cofactor">
    <cofactor evidence="15">
        <name>Ca(2+)</name>
        <dbReference type="ChEBI" id="CHEBI:29108"/>
    </cofactor>
    <text evidence="15">Binds 1 Ca(2+) ion per subunit.</text>
</comment>
<name>A0A559MBQ9_9HELO</name>
<dbReference type="GO" id="GO:0004252">
    <property type="term" value="F:serine-type endopeptidase activity"/>
    <property type="evidence" value="ECO:0007669"/>
    <property type="project" value="InterPro"/>
</dbReference>
<evidence type="ECO:0000256" key="11">
    <source>
        <dbReference type="ARBA" id="ARBA00022837"/>
    </source>
</evidence>
<dbReference type="CDD" id="cd04056">
    <property type="entry name" value="Peptidases_S53"/>
    <property type="match status" value="1"/>
</dbReference>
<keyword evidence="6" id="KW-0645">Protease</keyword>
<dbReference type="GO" id="GO:0008240">
    <property type="term" value="F:tripeptidyl-peptidase activity"/>
    <property type="evidence" value="ECO:0007669"/>
    <property type="project" value="UniProtKB-EC"/>
</dbReference>
<evidence type="ECO:0000256" key="12">
    <source>
        <dbReference type="ARBA" id="ARBA00023026"/>
    </source>
</evidence>
<dbReference type="AlphaFoldDB" id="A0A559MBQ9"/>
<keyword evidence="13" id="KW-0865">Zymogen</keyword>
<evidence type="ECO:0000256" key="15">
    <source>
        <dbReference type="PROSITE-ProRule" id="PRU01032"/>
    </source>
</evidence>
<evidence type="ECO:0000256" key="4">
    <source>
        <dbReference type="ARBA" id="ARBA00012462"/>
    </source>
</evidence>
<evidence type="ECO:0000256" key="13">
    <source>
        <dbReference type="ARBA" id="ARBA00023145"/>
    </source>
</evidence>
<dbReference type="PROSITE" id="PS51695">
    <property type="entry name" value="SEDOLISIN"/>
    <property type="match status" value="2"/>
</dbReference>
<evidence type="ECO:0000256" key="3">
    <source>
        <dbReference type="ARBA" id="ARBA00004239"/>
    </source>
</evidence>
<dbReference type="EC" id="3.4.14.10" evidence="4"/>
<dbReference type="GO" id="GO:0046872">
    <property type="term" value="F:metal ion binding"/>
    <property type="evidence" value="ECO:0007669"/>
    <property type="project" value="UniProtKB-UniRule"/>
</dbReference>
<dbReference type="PANTHER" id="PTHR14218">
    <property type="entry name" value="PROTEASE S8 TRIPEPTIDYL PEPTIDASE I CLN2"/>
    <property type="match status" value="1"/>
</dbReference>
<evidence type="ECO:0000256" key="2">
    <source>
        <dbReference type="ARBA" id="ARBA00002451"/>
    </source>
</evidence>
<feature type="signal peptide" evidence="16">
    <location>
        <begin position="1"/>
        <end position="20"/>
    </location>
</feature>
<proteinExistence type="predicted"/>
<organism evidence="18 19">
    <name type="scientific">Lachnellula willkommii</name>
    <dbReference type="NCBI Taxonomy" id="215461"/>
    <lineage>
        <taxon>Eukaryota</taxon>
        <taxon>Fungi</taxon>
        <taxon>Dikarya</taxon>
        <taxon>Ascomycota</taxon>
        <taxon>Pezizomycotina</taxon>
        <taxon>Leotiomycetes</taxon>
        <taxon>Helotiales</taxon>
        <taxon>Lachnaceae</taxon>
        <taxon>Lachnellula</taxon>
    </lineage>
</organism>
<evidence type="ECO:0000256" key="16">
    <source>
        <dbReference type="SAM" id="SignalP"/>
    </source>
</evidence>
<evidence type="ECO:0000313" key="19">
    <source>
        <dbReference type="Proteomes" id="UP000315522"/>
    </source>
</evidence>
<comment type="function">
    <text evidence="2">Secreted tripeptidyl-peptidase which degrades proteins at acidic pHs and is involved in virulence.</text>
</comment>
<evidence type="ECO:0000256" key="8">
    <source>
        <dbReference type="ARBA" id="ARBA00022729"/>
    </source>
</evidence>
<feature type="domain" description="Peptidase S53" evidence="17">
    <location>
        <begin position="245"/>
        <end position="633"/>
    </location>
</feature>
<keyword evidence="5" id="KW-0964">Secreted</keyword>
<dbReference type="GO" id="GO:0006508">
    <property type="term" value="P:proteolysis"/>
    <property type="evidence" value="ECO:0007669"/>
    <property type="project" value="UniProtKB-KW"/>
</dbReference>
<keyword evidence="10" id="KW-0720">Serine protease</keyword>
<evidence type="ECO:0000256" key="14">
    <source>
        <dbReference type="ARBA" id="ARBA00023180"/>
    </source>
</evidence>
<gene>
    <name evidence="18" type="primary">sed4_1</name>
    <name evidence="18" type="ORF">LAWI1_G004726</name>
</gene>
<comment type="caution">
    <text evidence="15">Lacks conserved residue(s) required for the propagation of feature annotation.</text>
</comment>
<dbReference type="SMART" id="SM00944">
    <property type="entry name" value="Pro-kuma_activ"/>
    <property type="match status" value="2"/>
</dbReference>
<comment type="subcellular location">
    <subcellularLocation>
        <location evidence="3">Secreted</location>
        <location evidence="3">Extracellular space</location>
    </subcellularLocation>
</comment>
<dbReference type="CDD" id="cd11377">
    <property type="entry name" value="Pro-peptidase_S53"/>
    <property type="match status" value="2"/>
</dbReference>
<keyword evidence="19" id="KW-1185">Reference proteome</keyword>
<dbReference type="Gene3D" id="3.40.50.200">
    <property type="entry name" value="Peptidase S8/S53 domain"/>
    <property type="match status" value="2"/>
</dbReference>
<dbReference type="GO" id="GO:0005576">
    <property type="term" value="C:extracellular region"/>
    <property type="evidence" value="ECO:0007669"/>
    <property type="project" value="UniProtKB-SubCell"/>
</dbReference>
<accession>A0A559MBQ9</accession>
<comment type="caution">
    <text evidence="18">The sequence shown here is derived from an EMBL/GenBank/DDBJ whole genome shotgun (WGS) entry which is preliminary data.</text>
</comment>
<feature type="chain" id="PRO_5022086332" description="tripeptidyl-peptidase II" evidence="16">
    <location>
        <begin position="21"/>
        <end position="1139"/>
    </location>
</feature>
<dbReference type="InterPro" id="IPR036852">
    <property type="entry name" value="Peptidase_S8/S53_dom_sf"/>
</dbReference>
<keyword evidence="12" id="KW-0843">Virulence</keyword>
<dbReference type="FunFam" id="3.40.50.200:FF:000015">
    <property type="entry name" value="Tripeptidyl peptidase A"/>
    <property type="match status" value="1"/>
</dbReference>
<dbReference type="SUPFAM" id="SSF54897">
    <property type="entry name" value="Protease propeptides/inhibitors"/>
    <property type="match status" value="2"/>
</dbReference>
<dbReference type="Pfam" id="PF09286">
    <property type="entry name" value="Pro-kuma_activ"/>
    <property type="match status" value="2"/>
</dbReference>
<feature type="binding site" evidence="15">
    <location>
        <position position="593"/>
    </location>
    <ligand>
        <name>Ca(2+)</name>
        <dbReference type="ChEBI" id="CHEBI:29108"/>
    </ligand>
</feature>
<evidence type="ECO:0000256" key="7">
    <source>
        <dbReference type="ARBA" id="ARBA00022723"/>
    </source>
</evidence>
<keyword evidence="14" id="KW-0325">Glycoprotein</keyword>
<evidence type="ECO:0000256" key="1">
    <source>
        <dbReference type="ARBA" id="ARBA00001910"/>
    </source>
</evidence>
<feature type="binding site" evidence="15">
    <location>
        <position position="592"/>
    </location>
    <ligand>
        <name>Ca(2+)</name>
        <dbReference type="ChEBI" id="CHEBI:29108"/>
    </ligand>
</feature>
<dbReference type="Proteomes" id="UP000315522">
    <property type="component" value="Unassembled WGS sequence"/>
</dbReference>
<dbReference type="InterPro" id="IPR023828">
    <property type="entry name" value="Peptidase_S8_Ser-AS"/>
</dbReference>
<keyword evidence="11 15" id="KW-0106">Calcium</keyword>
<keyword evidence="8 16" id="KW-0732">Signal</keyword>
<reference evidence="18 19" key="1">
    <citation type="submission" date="2018-05" db="EMBL/GenBank/DDBJ databases">
        <title>Genome sequencing and assembly of the regulated plant pathogen Lachnellula willkommii and related sister species for the development of diagnostic species identification markers.</title>
        <authorList>
            <person name="Giroux E."/>
            <person name="Bilodeau G."/>
        </authorList>
    </citation>
    <scope>NUCLEOTIDE SEQUENCE [LARGE SCALE GENOMIC DNA]</scope>
    <source>
        <strain evidence="18 19">CBS 172.35</strain>
    </source>
</reference>
<sequence length="1139" mass="126258">MMGLVILALTLMSSLSETNASPLSIRSAYLVKDSHPIPFGWEKVRRAPAEEIIHLQIGLNHGRFDELERHLYQVSDPSHRRYGKHLSSAEIDELVKPAKETTDQVREWLSDFGIHELRYSPAQDWINVHLPVHVAESLLDTQYHIYRHAEDGSTVLRAAQWSLPRHLHDHIDAVHPTNAFLRTRQQSKRVMKRSVVSPTGLEDDGLPTYKELEKIDRTEMGHMEVPNIKDMPSNPSPLQACNGLATSPLCLRILYGTLDYTPQLTGNNRIGIVNYLDQINNQSDIEIFLGKYRSDAVGAANQINTVLIANGSNQQTPITQEQVAQSGTIGLEGNLNAETVIGLAYPIPVTTYNVGGRAPFQNSKFTTHNQNEPYLEWLQYVLAQPDLPQVITTSYADEEQTVPYWYARRACQGFAQLGARGVSVLFASGDEGVGADEMCFSNDNSSKAMFLPTFPASCPYVTAVGATRGLSREIVAFDARTNFIAGGGFSNYFPRPAYQKEATDGYVAGLGDMHDGLYNKNGRGYPDISVRGYHYITVYNGTSHIIDGTSASSPAAAAIFSLINDALVAEGKPVLGWLNPWLYSGGLKGLTDVSAGSNPGCNTAGFPAKEGWDAATGLGTPWFPMLKSLALEYQYRETRPWYMRPFDNIATPHEEIYALPAGWRHIGCPFDNDILQLQVSLKQQNLSRLDTLLQQISDPDNPCYGKYLDRDEVDAIFKPSDHTKREVQSWLEGAGVSTRDIHVDNHYLSFSTSARNANKLLNTTFLTYSNDEVQRVRAMNYFIPDNVKEHIHFITPTTYFGGIPNHKDSERLSSRSIASKHKLSPRSEPTDIESCQTFWTPSCLRNIYNINGYAANSSSGSRIAWGAFFNMTASYADLEAYEELFAIPSRNFTVEVVQGGLTPQEPSAVSEHLEDLDAFTYAALTNGQLPLMQYSVGGLAPEYIPNADGPLPEDNDNEPYLALYTQMLGKTNAELPQVITHSYSDDEQTIPRAYAKHVCNAIGMLGLRGITVVQTMAGAGPGTACLSNDGQNTPRFTPQFPASCPYVTSIGETNQTNPLTTWNITSGGFSDYFERPSWQDEAVSTYLNHHISPEVLRYYTPFFSATGRASPDLSLQGFLPDYQVSLFPRISPQNPQIFS</sequence>
<dbReference type="Pfam" id="PF00082">
    <property type="entry name" value="Peptidase_S8"/>
    <property type="match status" value="1"/>
</dbReference>
<dbReference type="InterPro" id="IPR000209">
    <property type="entry name" value="Peptidase_S8/S53_dom"/>
</dbReference>
<protein>
    <recommendedName>
        <fullName evidence="4">tripeptidyl-peptidase II</fullName>
        <ecNumber evidence="4">3.4.14.10</ecNumber>
    </recommendedName>
</protein>
<evidence type="ECO:0000256" key="9">
    <source>
        <dbReference type="ARBA" id="ARBA00022801"/>
    </source>
</evidence>
<dbReference type="PROSITE" id="PS00138">
    <property type="entry name" value="SUBTILASE_SER"/>
    <property type="match status" value="1"/>
</dbReference>
<dbReference type="InterPro" id="IPR050819">
    <property type="entry name" value="Tripeptidyl-peptidase_I"/>
</dbReference>
<evidence type="ECO:0000313" key="18">
    <source>
        <dbReference type="EMBL" id="TVY90402.1"/>
    </source>
</evidence>
<evidence type="ECO:0000256" key="5">
    <source>
        <dbReference type="ARBA" id="ARBA00022525"/>
    </source>
</evidence>
<evidence type="ECO:0000256" key="10">
    <source>
        <dbReference type="ARBA" id="ARBA00022825"/>
    </source>
</evidence>
<dbReference type="PANTHER" id="PTHR14218:SF39">
    <property type="entry name" value="PEPTIDASE S53 DOMAIN-CONTAINING PROTEIN"/>
    <property type="match status" value="1"/>
</dbReference>
<dbReference type="SUPFAM" id="SSF52743">
    <property type="entry name" value="Subtilisin-like"/>
    <property type="match status" value="2"/>
</dbReference>
<feature type="domain" description="Peptidase S53" evidence="17">
    <location>
        <begin position="838"/>
        <end position="1139"/>
    </location>
</feature>
<keyword evidence="7 15" id="KW-0479">Metal-binding</keyword>
<dbReference type="InterPro" id="IPR015366">
    <property type="entry name" value="S53_propep"/>
</dbReference>
<keyword evidence="9" id="KW-0378">Hydrolase</keyword>
<feature type="binding site" evidence="15">
    <location>
        <position position="611"/>
    </location>
    <ligand>
        <name>Ca(2+)</name>
        <dbReference type="ChEBI" id="CHEBI:29108"/>
    </ligand>
</feature>
<evidence type="ECO:0000256" key="6">
    <source>
        <dbReference type="ARBA" id="ARBA00022670"/>
    </source>
</evidence>